<feature type="region of interest" description="Disordered" evidence="1">
    <location>
        <begin position="93"/>
        <end position="130"/>
    </location>
</feature>
<protein>
    <submittedName>
        <fullName evidence="2">Uncharacterized protein</fullName>
    </submittedName>
</protein>
<keyword evidence="3" id="KW-1185">Reference proteome</keyword>
<dbReference type="EMBL" id="BQNB010019853">
    <property type="protein sequence ID" value="GJT89715.1"/>
    <property type="molecule type" value="Genomic_DNA"/>
</dbReference>
<evidence type="ECO:0000313" key="2">
    <source>
        <dbReference type="EMBL" id="GJT89715.1"/>
    </source>
</evidence>
<sequence>MYNNTANPADLTEGGILPLRSQEGFKRRTQKLLVSVEIHGGNWSDHAAENKTGEVENVYGMMAGLHTDNGGAGVSNTAAEFALMGISPKASVPAGSRNSSASVTAGGFDPAASRNRPAVNSAGRPNPTGRVGQAAHRAVAQSKSCWGGDRRGGTAVKTQQGYCRGRNKQTNIFGGTRVMVDALQSTWVILVKEAYCQWEVELVVSCRLEYRKRQHKGHQSLNLKMSTIVDELQQTIYVFCVDHKYVIKRTMSFIQAMVLVLWHANADLQKRLAKLQRQVYEAKDAAVTIGVLLAGSNPAGGNPAGSFQPAGSYEPAGQGNPAVSTSVFTICGSESSSYNKKGVYNSSPVLIFGSVHRFLEILLLQFDKIAVELKKSSLVESAFIDYIQDKPRTNSYRPFIVCLFASFLQGHRQGGGIDYDEMDVQGAFLMEKLKKKSLEPAYARLSAVCKHITEKRHIDKTLFIRKIPGLYLWYRFYVDDDIIFGSTIKPWCEEFEVLMKGEFEKLQGPDIIFAVSDWFLTFQVKSLTSHLTAVDGLISAGSKVNFLAVHEEDYCGILLQQKPIVLASPEDKTGYRYSDMSKSYCMATVHDWKLLFFDVATSFDSAVHRVHAVSFDAAVLDVAATVSAACIIAAGYIVSAGICDAADLEAVPFDYVHVVMFLIFCWTDIESADSLILDRD</sequence>
<reference evidence="2" key="1">
    <citation type="journal article" date="2022" name="Int. J. Mol. Sci.">
        <title>Draft Genome of Tanacetum Coccineum: Genomic Comparison of Closely Related Tanacetum-Family Plants.</title>
        <authorList>
            <person name="Yamashiro T."/>
            <person name="Shiraishi A."/>
            <person name="Nakayama K."/>
            <person name="Satake H."/>
        </authorList>
    </citation>
    <scope>NUCLEOTIDE SEQUENCE</scope>
</reference>
<organism evidence="2 3">
    <name type="scientific">Tanacetum coccineum</name>
    <dbReference type="NCBI Taxonomy" id="301880"/>
    <lineage>
        <taxon>Eukaryota</taxon>
        <taxon>Viridiplantae</taxon>
        <taxon>Streptophyta</taxon>
        <taxon>Embryophyta</taxon>
        <taxon>Tracheophyta</taxon>
        <taxon>Spermatophyta</taxon>
        <taxon>Magnoliopsida</taxon>
        <taxon>eudicotyledons</taxon>
        <taxon>Gunneridae</taxon>
        <taxon>Pentapetalae</taxon>
        <taxon>asterids</taxon>
        <taxon>campanulids</taxon>
        <taxon>Asterales</taxon>
        <taxon>Asteraceae</taxon>
        <taxon>Asteroideae</taxon>
        <taxon>Anthemideae</taxon>
        <taxon>Anthemidinae</taxon>
        <taxon>Tanacetum</taxon>
    </lineage>
</organism>
<comment type="caution">
    <text evidence="2">The sequence shown here is derived from an EMBL/GenBank/DDBJ whole genome shotgun (WGS) entry which is preliminary data.</text>
</comment>
<reference evidence="2" key="2">
    <citation type="submission" date="2022-01" db="EMBL/GenBank/DDBJ databases">
        <authorList>
            <person name="Yamashiro T."/>
            <person name="Shiraishi A."/>
            <person name="Satake H."/>
            <person name="Nakayama K."/>
        </authorList>
    </citation>
    <scope>NUCLEOTIDE SEQUENCE</scope>
</reference>
<gene>
    <name evidence="2" type="ORF">Tco_1078560</name>
</gene>
<evidence type="ECO:0000256" key="1">
    <source>
        <dbReference type="SAM" id="MobiDB-lite"/>
    </source>
</evidence>
<dbReference type="Proteomes" id="UP001151760">
    <property type="component" value="Unassembled WGS sequence"/>
</dbReference>
<accession>A0ABQ5HQZ4</accession>
<evidence type="ECO:0000313" key="3">
    <source>
        <dbReference type="Proteomes" id="UP001151760"/>
    </source>
</evidence>
<name>A0ABQ5HQZ4_9ASTR</name>
<proteinExistence type="predicted"/>